<dbReference type="SMART" id="SM00908">
    <property type="entry name" value="Gal-bind_lectin"/>
    <property type="match status" value="2"/>
</dbReference>
<keyword evidence="1 3" id="KW-0430">Lectin</keyword>
<name>A0AAV2H3R6_LYMST</name>
<accession>A0AAV2H3R6</accession>
<evidence type="ECO:0000256" key="2">
    <source>
        <dbReference type="ARBA" id="ARBA00022737"/>
    </source>
</evidence>
<dbReference type="AlphaFoldDB" id="A0AAV2H3R6"/>
<evidence type="ECO:0000256" key="1">
    <source>
        <dbReference type="ARBA" id="ARBA00022734"/>
    </source>
</evidence>
<keyword evidence="2" id="KW-0677">Repeat</keyword>
<keyword evidence="6" id="KW-1185">Reference proteome</keyword>
<evidence type="ECO:0000313" key="6">
    <source>
        <dbReference type="Proteomes" id="UP001497497"/>
    </source>
</evidence>
<dbReference type="PANTHER" id="PTHR11346">
    <property type="entry name" value="GALECTIN"/>
    <property type="match status" value="1"/>
</dbReference>
<dbReference type="InterPro" id="IPR001079">
    <property type="entry name" value="Galectin_CRD"/>
</dbReference>
<sequence length="342" mass="38871">MYAFLSSALQQKGPGVYEAMGNNIILPYTGLIPGGIQVGTDVVISGRTHPNFDRFSINLCSGPNLDHDCALHFNPRFNNGKVVRNHKQFGNWGTEETSGGMPFRRGHTFEVHLKVEHHGYKVTVNHHHFCDFHHRLPKETVQYIFIDGDVTITFIQFRGGHSSVRPSYPPVPSHYISFKFFNIYNCLFISQYPGPGGPIFNPPVPFTTPISGGLYPGKIIYITGVPFPNPTRFNVNLACGPYEGSDLALHFDARFVFGSDRNQVVRTHKQNGTFGHEERHQNYFPFYANTNFELMILVEPGCFKIAVNNQHYTEFSHRIHPVQRVDHLMVNGDVRLTQVRFH</sequence>
<organism evidence="5 6">
    <name type="scientific">Lymnaea stagnalis</name>
    <name type="common">Great pond snail</name>
    <name type="synonym">Helix stagnalis</name>
    <dbReference type="NCBI Taxonomy" id="6523"/>
    <lineage>
        <taxon>Eukaryota</taxon>
        <taxon>Metazoa</taxon>
        <taxon>Spiralia</taxon>
        <taxon>Lophotrochozoa</taxon>
        <taxon>Mollusca</taxon>
        <taxon>Gastropoda</taxon>
        <taxon>Heterobranchia</taxon>
        <taxon>Euthyneura</taxon>
        <taxon>Panpulmonata</taxon>
        <taxon>Hygrophila</taxon>
        <taxon>Lymnaeoidea</taxon>
        <taxon>Lymnaeidae</taxon>
        <taxon>Lymnaea</taxon>
    </lineage>
</organism>
<dbReference type="CDD" id="cd00070">
    <property type="entry name" value="GLECT"/>
    <property type="match status" value="2"/>
</dbReference>
<evidence type="ECO:0000259" key="4">
    <source>
        <dbReference type="PROSITE" id="PS51304"/>
    </source>
</evidence>
<evidence type="ECO:0000313" key="5">
    <source>
        <dbReference type="EMBL" id="CAL1527147.1"/>
    </source>
</evidence>
<dbReference type="SMART" id="SM00276">
    <property type="entry name" value="GLECT"/>
    <property type="match status" value="2"/>
</dbReference>
<reference evidence="5 6" key="1">
    <citation type="submission" date="2024-04" db="EMBL/GenBank/DDBJ databases">
        <authorList>
            <consortium name="Genoscope - CEA"/>
            <person name="William W."/>
        </authorList>
    </citation>
    <scope>NUCLEOTIDE SEQUENCE [LARGE SCALE GENOMIC DNA]</scope>
</reference>
<protein>
    <recommendedName>
        <fullName evidence="3">Galectin</fullName>
    </recommendedName>
</protein>
<dbReference type="SUPFAM" id="SSF49899">
    <property type="entry name" value="Concanavalin A-like lectins/glucanases"/>
    <property type="match status" value="2"/>
</dbReference>
<evidence type="ECO:0000256" key="3">
    <source>
        <dbReference type="RuleBase" id="RU102079"/>
    </source>
</evidence>
<proteinExistence type="predicted"/>
<dbReference type="GO" id="GO:0030246">
    <property type="term" value="F:carbohydrate binding"/>
    <property type="evidence" value="ECO:0007669"/>
    <property type="project" value="UniProtKB-UniRule"/>
</dbReference>
<dbReference type="Gene3D" id="2.60.120.200">
    <property type="match status" value="2"/>
</dbReference>
<dbReference type="PROSITE" id="PS51304">
    <property type="entry name" value="GALECTIN"/>
    <property type="match status" value="2"/>
</dbReference>
<gene>
    <name evidence="5" type="ORF">GSLYS_00001324001</name>
</gene>
<dbReference type="InterPro" id="IPR013320">
    <property type="entry name" value="ConA-like_dom_sf"/>
</dbReference>
<dbReference type="Proteomes" id="UP001497497">
    <property type="component" value="Unassembled WGS sequence"/>
</dbReference>
<feature type="domain" description="Galectin" evidence="4">
    <location>
        <begin position="206"/>
        <end position="342"/>
    </location>
</feature>
<feature type="domain" description="Galectin" evidence="4">
    <location>
        <begin position="28"/>
        <end position="158"/>
    </location>
</feature>
<dbReference type="EMBL" id="CAXITT010000012">
    <property type="protein sequence ID" value="CAL1527147.1"/>
    <property type="molecule type" value="Genomic_DNA"/>
</dbReference>
<comment type="caution">
    <text evidence="5">The sequence shown here is derived from an EMBL/GenBank/DDBJ whole genome shotgun (WGS) entry which is preliminary data.</text>
</comment>
<dbReference type="InterPro" id="IPR044156">
    <property type="entry name" value="Galectin-like"/>
</dbReference>
<dbReference type="Pfam" id="PF00337">
    <property type="entry name" value="Gal-bind_lectin"/>
    <property type="match status" value="2"/>
</dbReference>
<dbReference type="PANTHER" id="PTHR11346:SF147">
    <property type="entry name" value="GALECTIN"/>
    <property type="match status" value="1"/>
</dbReference>
<dbReference type="FunFam" id="2.60.120.200:FF:000124">
    <property type="entry name" value="Galectin-4"/>
    <property type="match status" value="2"/>
</dbReference>